<feature type="binding site" evidence="14">
    <location>
        <position position="28"/>
    </location>
    <ligand>
        <name>Mg(2+)</name>
        <dbReference type="ChEBI" id="CHEBI:18420"/>
        <label>2</label>
    </ligand>
</feature>
<comment type="caution">
    <text evidence="16">The sequence shown here is derived from an EMBL/GenBank/DDBJ whole genome shotgun (WGS) entry which is preliminary data.</text>
</comment>
<evidence type="ECO:0000256" key="7">
    <source>
        <dbReference type="ARBA" id="ARBA00012153"/>
    </source>
</evidence>
<keyword evidence="13 14" id="KW-0456">Lyase</keyword>
<proteinExistence type="inferred from homology"/>
<comment type="similarity">
    <text evidence="6">In the C-terminal section; belongs to the GTP cyclohydrolase II family.</text>
</comment>
<dbReference type="GO" id="GO:0030145">
    <property type="term" value="F:manganese ion binding"/>
    <property type="evidence" value="ECO:0007669"/>
    <property type="project" value="UniProtKB-UniRule"/>
</dbReference>
<evidence type="ECO:0000256" key="9">
    <source>
        <dbReference type="ARBA" id="ARBA00022619"/>
    </source>
</evidence>
<dbReference type="InterPro" id="IPR000422">
    <property type="entry name" value="DHBP_synthase_RibB"/>
</dbReference>
<dbReference type="EC" id="4.1.99.12" evidence="7 14"/>
<dbReference type="HAMAP" id="MF_00180">
    <property type="entry name" value="RibB"/>
    <property type="match status" value="1"/>
</dbReference>
<feature type="site" description="Essential for catalytic activity" evidence="14">
    <location>
        <position position="164"/>
    </location>
</feature>
<dbReference type="NCBIfam" id="TIGR00506">
    <property type="entry name" value="ribB"/>
    <property type="match status" value="1"/>
</dbReference>
<evidence type="ECO:0000256" key="3">
    <source>
        <dbReference type="ARBA" id="ARBA00002284"/>
    </source>
</evidence>
<comment type="cofactor">
    <cofactor evidence="2">
        <name>Mn(2+)</name>
        <dbReference type="ChEBI" id="CHEBI:29035"/>
    </cofactor>
</comment>
<dbReference type="Gene3D" id="3.90.870.10">
    <property type="entry name" value="DHBP synthase"/>
    <property type="match status" value="1"/>
</dbReference>
<evidence type="ECO:0000256" key="4">
    <source>
        <dbReference type="ARBA" id="ARBA00004904"/>
    </source>
</evidence>
<comment type="cofactor">
    <cofactor evidence="14">
        <name>Mg(2+)</name>
        <dbReference type="ChEBI" id="CHEBI:18420"/>
    </cofactor>
    <cofactor evidence="14">
        <name>Mn(2+)</name>
        <dbReference type="ChEBI" id="CHEBI:29035"/>
    </cofactor>
    <text evidence="14">Binds 2 divalent metal cations per subunit. Magnesium or manganese.</text>
</comment>
<reference evidence="16 17" key="1">
    <citation type="submission" date="2019-03" db="EMBL/GenBank/DDBJ databases">
        <title>Genomic Encyclopedia of Type Strains, Phase IV (KMG-IV): sequencing the most valuable type-strain genomes for metagenomic binning, comparative biology and taxonomic classification.</title>
        <authorList>
            <person name="Goeker M."/>
        </authorList>
    </citation>
    <scope>NUCLEOTIDE SEQUENCE [LARGE SCALE GENOMIC DNA]</scope>
    <source>
        <strain evidence="16 17">DSM 103792</strain>
    </source>
</reference>
<dbReference type="GO" id="GO:0008686">
    <property type="term" value="F:3,4-dihydroxy-2-butanone-4-phosphate synthase activity"/>
    <property type="evidence" value="ECO:0007669"/>
    <property type="project" value="UniProtKB-UniRule"/>
</dbReference>
<evidence type="ECO:0000256" key="5">
    <source>
        <dbReference type="ARBA" id="ARBA00005520"/>
    </source>
</evidence>
<evidence type="ECO:0000256" key="12">
    <source>
        <dbReference type="ARBA" id="ARBA00023211"/>
    </source>
</evidence>
<dbReference type="GO" id="GO:0003935">
    <property type="term" value="F:GTP cyclohydrolase II activity"/>
    <property type="evidence" value="ECO:0007669"/>
    <property type="project" value="TreeGrafter"/>
</dbReference>
<keyword evidence="10 14" id="KW-0479">Metal-binding</keyword>
<dbReference type="Pfam" id="PF00926">
    <property type="entry name" value="DHBP_synthase"/>
    <property type="match status" value="1"/>
</dbReference>
<feature type="binding site" evidence="14">
    <location>
        <position position="143"/>
    </location>
    <ligand>
        <name>Mg(2+)</name>
        <dbReference type="ChEBI" id="CHEBI:18420"/>
        <label>2</label>
    </ligand>
</feature>
<comment type="pathway">
    <text evidence="4 14">Cofactor biosynthesis; riboflavin biosynthesis; 2-hydroxy-3-oxobutyl phosphate from D-ribulose 5-phosphate: step 1/1.</text>
</comment>
<comment type="function">
    <text evidence="3 14">Catalyzes the conversion of D-ribulose 5-phosphate to formate and 3,4-dihydroxy-2-butanone 4-phosphate.</text>
</comment>
<dbReference type="SUPFAM" id="SSF55821">
    <property type="entry name" value="YrdC/RibB"/>
    <property type="match status" value="1"/>
</dbReference>
<evidence type="ECO:0000256" key="10">
    <source>
        <dbReference type="ARBA" id="ARBA00022723"/>
    </source>
</evidence>
<evidence type="ECO:0000256" key="11">
    <source>
        <dbReference type="ARBA" id="ARBA00022842"/>
    </source>
</evidence>
<feature type="binding site" evidence="14">
    <location>
        <begin position="140"/>
        <end position="144"/>
    </location>
    <ligand>
        <name>D-ribulose 5-phosphate</name>
        <dbReference type="ChEBI" id="CHEBI:58121"/>
    </ligand>
</feature>
<dbReference type="PANTHER" id="PTHR21327">
    <property type="entry name" value="GTP CYCLOHYDROLASE II-RELATED"/>
    <property type="match status" value="1"/>
</dbReference>
<evidence type="ECO:0000256" key="14">
    <source>
        <dbReference type="HAMAP-Rule" id="MF_00180"/>
    </source>
</evidence>
<evidence type="ECO:0000256" key="2">
    <source>
        <dbReference type="ARBA" id="ARBA00001936"/>
    </source>
</evidence>
<feature type="site" description="Essential for catalytic activity" evidence="14">
    <location>
        <position position="126"/>
    </location>
</feature>
<organism evidence="16 17">
    <name type="scientific">Permianibacter aggregans</name>
    <dbReference type="NCBI Taxonomy" id="1510150"/>
    <lineage>
        <taxon>Bacteria</taxon>
        <taxon>Pseudomonadati</taxon>
        <taxon>Pseudomonadota</taxon>
        <taxon>Gammaproteobacteria</taxon>
        <taxon>Pseudomonadales</taxon>
        <taxon>Pseudomonadaceae</taxon>
        <taxon>Permianibacter</taxon>
    </lineage>
</organism>
<dbReference type="UniPathway" id="UPA00275">
    <property type="reaction ID" value="UER00399"/>
</dbReference>
<dbReference type="OrthoDB" id="9793111at2"/>
<keyword evidence="16" id="KW-0378">Hydrolase</keyword>
<dbReference type="Proteomes" id="UP000295375">
    <property type="component" value="Unassembled WGS sequence"/>
</dbReference>
<dbReference type="RefSeq" id="WP_133590884.1">
    <property type="nucleotide sequence ID" value="NZ_CP037953.1"/>
</dbReference>
<evidence type="ECO:0000313" key="16">
    <source>
        <dbReference type="EMBL" id="TDQ47680.1"/>
    </source>
</evidence>
<dbReference type="GO" id="GO:0005829">
    <property type="term" value="C:cytosol"/>
    <property type="evidence" value="ECO:0007669"/>
    <property type="project" value="TreeGrafter"/>
</dbReference>
<evidence type="ECO:0000259" key="15">
    <source>
        <dbReference type="Pfam" id="PF00925"/>
    </source>
</evidence>
<evidence type="ECO:0000256" key="1">
    <source>
        <dbReference type="ARBA" id="ARBA00000141"/>
    </source>
</evidence>
<keyword evidence="9 14" id="KW-0686">Riboflavin biosynthesis</keyword>
<dbReference type="InterPro" id="IPR017945">
    <property type="entry name" value="DHBP_synth_RibB-like_a/b_dom"/>
</dbReference>
<dbReference type="Gene3D" id="3.40.50.10990">
    <property type="entry name" value="GTP cyclohydrolase II"/>
    <property type="match status" value="1"/>
</dbReference>
<dbReference type="EMBL" id="SNYM01000009">
    <property type="protein sequence ID" value="TDQ47680.1"/>
    <property type="molecule type" value="Genomic_DNA"/>
</dbReference>
<comment type="similarity">
    <text evidence="5">In the N-terminal section; belongs to the DHBP synthase family.</text>
</comment>
<dbReference type="GO" id="GO:0009231">
    <property type="term" value="P:riboflavin biosynthetic process"/>
    <property type="evidence" value="ECO:0007669"/>
    <property type="project" value="UniProtKB-UniRule"/>
</dbReference>
<name>A0A4R6UL05_9GAMM</name>
<gene>
    <name evidence="14" type="primary">ribB</name>
    <name evidence="16" type="ORF">EV696_10984</name>
</gene>
<dbReference type="InterPro" id="IPR032677">
    <property type="entry name" value="GTP_cyclohydro_II"/>
</dbReference>
<evidence type="ECO:0000256" key="8">
    <source>
        <dbReference type="ARBA" id="ARBA00018836"/>
    </source>
</evidence>
<dbReference type="GO" id="GO:0000287">
    <property type="term" value="F:magnesium ion binding"/>
    <property type="evidence" value="ECO:0007669"/>
    <property type="project" value="UniProtKB-UniRule"/>
</dbReference>
<sequence length="372" mass="40551">MALATVPELIQEIRAGKMIILMDDEDRENEGDLVMAAEAITPEAINFMAKYGRGLICMPMLRERCLQLGLDLMVKQNGTRHGTAFTVSIEAATGVSTGISAADRARTVQAAVAKNARPADLVQPGHIFPLMAQAGGVLTRAGHTEAACDFARLAGFESAGVIVEILNEDGTMARRPDLEKFAAEHGLKLGTIADLIEYRSLHEKTVEHLQQCHWPTPYGDFTLHTYQDTLDGALHHALVYGDISKTPAVMTRVHVADDLSDTLMGVRASGSWPLHRTLPRIVEEGAGVVLVLGSQSTAESTLMRLNRFAAEDRNETQPPMAARAGLRRIGIGSQILNDLNVHKLRLLSSPKKYALSGFKLEVVEFIEDKVRD</sequence>
<keyword evidence="11 14" id="KW-0460">Magnesium</keyword>
<dbReference type="FunFam" id="3.90.870.10:FF:000001">
    <property type="entry name" value="Riboflavin biosynthesis protein RibBA"/>
    <property type="match status" value="1"/>
</dbReference>
<evidence type="ECO:0000256" key="13">
    <source>
        <dbReference type="ARBA" id="ARBA00023239"/>
    </source>
</evidence>
<keyword evidence="17" id="KW-1185">Reference proteome</keyword>
<comment type="similarity">
    <text evidence="14">Belongs to the DHBP synthase family.</text>
</comment>
<feature type="domain" description="GTP cyclohydrolase II" evidence="15">
    <location>
        <begin position="210"/>
        <end position="366"/>
    </location>
</feature>
<dbReference type="PANTHER" id="PTHR21327:SF34">
    <property type="entry name" value="3,4-DIHYDROXY-2-BUTANONE 4-PHOSPHATE SYNTHASE"/>
    <property type="match status" value="1"/>
</dbReference>
<comment type="catalytic activity">
    <reaction evidence="1 14">
        <text>D-ribulose 5-phosphate = (2S)-2-hydroxy-3-oxobutyl phosphate + formate + H(+)</text>
        <dbReference type="Rhea" id="RHEA:18457"/>
        <dbReference type="ChEBI" id="CHEBI:15378"/>
        <dbReference type="ChEBI" id="CHEBI:15740"/>
        <dbReference type="ChEBI" id="CHEBI:58121"/>
        <dbReference type="ChEBI" id="CHEBI:58830"/>
        <dbReference type="EC" id="4.1.99.12"/>
    </reaction>
</comment>
<dbReference type="NCBIfam" id="NF010626">
    <property type="entry name" value="PRK14019.1"/>
    <property type="match status" value="1"/>
</dbReference>
<evidence type="ECO:0000313" key="17">
    <source>
        <dbReference type="Proteomes" id="UP000295375"/>
    </source>
</evidence>
<feature type="binding site" evidence="14">
    <location>
        <position position="28"/>
    </location>
    <ligand>
        <name>Mg(2+)</name>
        <dbReference type="ChEBI" id="CHEBI:18420"/>
        <label>1</label>
    </ligand>
</feature>
<evidence type="ECO:0000256" key="6">
    <source>
        <dbReference type="ARBA" id="ARBA00008976"/>
    </source>
</evidence>
<feature type="binding site" evidence="14">
    <location>
        <position position="32"/>
    </location>
    <ligand>
        <name>D-ribulose 5-phosphate</name>
        <dbReference type="ChEBI" id="CHEBI:58121"/>
    </ligand>
</feature>
<dbReference type="AlphaFoldDB" id="A0A4R6UL05"/>
<feature type="binding site" evidence="14">
    <location>
        <begin position="27"/>
        <end position="28"/>
    </location>
    <ligand>
        <name>D-ribulose 5-phosphate</name>
        <dbReference type="ChEBI" id="CHEBI:58121"/>
    </ligand>
</feature>
<dbReference type="PIRSF" id="PIRSF001259">
    <property type="entry name" value="RibA"/>
    <property type="match status" value="1"/>
</dbReference>
<dbReference type="InterPro" id="IPR036144">
    <property type="entry name" value="RibA-like_sf"/>
</dbReference>
<keyword evidence="12 14" id="KW-0464">Manganese</keyword>
<accession>A0A4R6UL05</accession>
<comment type="subunit">
    <text evidence="14">Homodimer.</text>
</comment>
<dbReference type="SUPFAM" id="SSF142695">
    <property type="entry name" value="RibA-like"/>
    <property type="match status" value="1"/>
</dbReference>
<dbReference type="Pfam" id="PF00925">
    <property type="entry name" value="GTP_cyclohydro2"/>
    <property type="match status" value="1"/>
</dbReference>
<protein>
    <recommendedName>
        <fullName evidence="8 14">3,4-dihydroxy-2-butanone 4-phosphate synthase</fullName>
        <shortName evidence="14">DHBP synthase</shortName>
        <ecNumber evidence="7 14">4.1.99.12</ecNumber>
    </recommendedName>
</protein>